<feature type="region of interest" description="Disordered" evidence="1">
    <location>
        <begin position="32"/>
        <end position="317"/>
    </location>
</feature>
<feature type="compositionally biased region" description="Basic and acidic residues" evidence="1">
    <location>
        <begin position="262"/>
        <end position="280"/>
    </location>
</feature>
<feature type="compositionally biased region" description="Low complexity" evidence="1">
    <location>
        <begin position="221"/>
        <end position="230"/>
    </location>
</feature>
<evidence type="ECO:0000313" key="3">
    <source>
        <dbReference type="Proteomes" id="UP000614601"/>
    </source>
</evidence>
<sequence length="365" mass="40532">MTGKEKPRLNRVLCSNALTNCPSALPGVRRVAKISETHPSEARSNQSLNESSRSEYHGMASSQKVESSSLLRRAESSRKNKEQQKGSFNRSTAPKKAPGRSLSQSSIKPAKSSAAERQTPGTEKSSKKSAVPSKQKSSAKGVNETNYFSANDSLGPRGASGAKRDHNSSLSQQEFEEGSFFNSTEVDNPLNSRIRESNESSFSSSTGEYVGRGYDSRRSFSDMSSVSSERSLGRTRDSRHRSEAKSSDADDGQLRKKHARQDHRQSQKRQSDQHRGRAEESDSSVSQSTSRDPQPSGQKRRQIKMRLNRNGGRPNEGEHIRHITLKTLVDGIPVEHNLEVLVSGRRSTKVKLTELWMDNKLLYKL</sequence>
<gene>
    <name evidence="2" type="ORF">BOKJ2_LOCUS3819</name>
</gene>
<feature type="compositionally biased region" description="Basic and acidic residues" evidence="1">
    <location>
        <begin position="72"/>
        <end position="84"/>
    </location>
</feature>
<dbReference type="Proteomes" id="UP000614601">
    <property type="component" value="Unassembled WGS sequence"/>
</dbReference>
<name>A0A811K7E6_9BILA</name>
<dbReference type="AlphaFoldDB" id="A0A811K7E6"/>
<feature type="compositionally biased region" description="Basic residues" evidence="1">
    <location>
        <begin position="298"/>
        <end position="307"/>
    </location>
</feature>
<accession>A0A811K7E6</accession>
<dbReference type="Proteomes" id="UP000783686">
    <property type="component" value="Unassembled WGS sequence"/>
</dbReference>
<dbReference type="EMBL" id="CAJFDH010000002">
    <property type="protein sequence ID" value="CAD5211688.1"/>
    <property type="molecule type" value="Genomic_DNA"/>
</dbReference>
<organism evidence="2 3">
    <name type="scientific">Bursaphelenchus okinawaensis</name>
    <dbReference type="NCBI Taxonomy" id="465554"/>
    <lineage>
        <taxon>Eukaryota</taxon>
        <taxon>Metazoa</taxon>
        <taxon>Ecdysozoa</taxon>
        <taxon>Nematoda</taxon>
        <taxon>Chromadorea</taxon>
        <taxon>Rhabditida</taxon>
        <taxon>Tylenchina</taxon>
        <taxon>Tylenchomorpha</taxon>
        <taxon>Aphelenchoidea</taxon>
        <taxon>Aphelenchoididae</taxon>
        <taxon>Bursaphelenchus</taxon>
    </lineage>
</organism>
<protein>
    <submittedName>
        <fullName evidence="2">Uncharacterized protein</fullName>
    </submittedName>
</protein>
<feature type="compositionally biased region" description="Basic and acidic residues" evidence="1">
    <location>
        <begin position="231"/>
        <end position="254"/>
    </location>
</feature>
<reference evidence="2" key="1">
    <citation type="submission" date="2020-09" db="EMBL/GenBank/DDBJ databases">
        <authorList>
            <person name="Kikuchi T."/>
        </authorList>
    </citation>
    <scope>NUCLEOTIDE SEQUENCE</scope>
    <source>
        <strain evidence="2">SH1</strain>
    </source>
</reference>
<comment type="caution">
    <text evidence="2">The sequence shown here is derived from an EMBL/GenBank/DDBJ whole genome shotgun (WGS) entry which is preliminary data.</text>
</comment>
<proteinExistence type="predicted"/>
<feature type="compositionally biased region" description="Polar residues" evidence="1">
    <location>
        <begin position="42"/>
        <end position="51"/>
    </location>
</feature>
<feature type="compositionally biased region" description="Polar residues" evidence="1">
    <location>
        <begin position="180"/>
        <end position="190"/>
    </location>
</feature>
<evidence type="ECO:0000313" key="2">
    <source>
        <dbReference type="EMBL" id="CAD5211688.1"/>
    </source>
</evidence>
<dbReference type="EMBL" id="CAJFCW020000002">
    <property type="protein sequence ID" value="CAG9094104.1"/>
    <property type="molecule type" value="Genomic_DNA"/>
</dbReference>
<evidence type="ECO:0000256" key="1">
    <source>
        <dbReference type="SAM" id="MobiDB-lite"/>
    </source>
</evidence>
<feature type="compositionally biased region" description="Polar residues" evidence="1">
    <location>
        <begin position="132"/>
        <end position="152"/>
    </location>
</feature>
<keyword evidence="3" id="KW-1185">Reference proteome</keyword>